<dbReference type="Pfam" id="PF10604">
    <property type="entry name" value="Polyketide_cyc2"/>
    <property type="match status" value="1"/>
</dbReference>
<dbReference type="SUPFAM" id="SSF55961">
    <property type="entry name" value="Bet v1-like"/>
    <property type="match status" value="1"/>
</dbReference>
<protein>
    <submittedName>
        <fullName evidence="1">SRPBCC family protein</fullName>
    </submittedName>
</protein>
<reference evidence="1 2" key="1">
    <citation type="submission" date="2020-10" db="EMBL/GenBank/DDBJ databases">
        <title>Identification of Nocardia species via Next-generation sequencing and recognition of intraspecies genetic diversity.</title>
        <authorList>
            <person name="Li P."/>
            <person name="Li P."/>
            <person name="Lu B."/>
        </authorList>
    </citation>
    <scope>NUCLEOTIDE SEQUENCE [LARGE SCALE GENOMIC DNA]</scope>
    <source>
        <strain evidence="1 2">BJ06-0143</strain>
    </source>
</reference>
<dbReference type="Proteomes" id="UP000707731">
    <property type="component" value="Unassembled WGS sequence"/>
</dbReference>
<dbReference type="InterPro" id="IPR023393">
    <property type="entry name" value="START-like_dom_sf"/>
</dbReference>
<dbReference type="Gene3D" id="3.30.530.20">
    <property type="match status" value="1"/>
</dbReference>
<sequence length="141" mass="15266">MARTTVEAVIAAPRDVVYTFFTQRDGINPYMPGVQFTLTKPGSPTPEGIGAQYTVGRGKIGFVEETRVLVPGEKVEYEIIKGMPVKRHIGTILLADADGGTKVTYTMESVPSLPLPDKIVEAGLRTLINQMLGATRKAFKA</sequence>
<gene>
    <name evidence="1" type="ORF">IU449_28290</name>
</gene>
<evidence type="ECO:0000313" key="2">
    <source>
        <dbReference type="Proteomes" id="UP000707731"/>
    </source>
</evidence>
<name>A0ABS0DIZ6_9NOCA</name>
<dbReference type="InterPro" id="IPR019587">
    <property type="entry name" value="Polyketide_cyclase/dehydratase"/>
</dbReference>
<dbReference type="CDD" id="cd07821">
    <property type="entry name" value="PYR_PYL_RCAR_like"/>
    <property type="match status" value="1"/>
</dbReference>
<dbReference type="RefSeq" id="WP_195005234.1">
    <property type="nucleotide sequence ID" value="NZ_JADLQN010000015.1"/>
</dbReference>
<comment type="caution">
    <text evidence="1">The sequence shown here is derived from an EMBL/GenBank/DDBJ whole genome shotgun (WGS) entry which is preliminary data.</text>
</comment>
<evidence type="ECO:0000313" key="1">
    <source>
        <dbReference type="EMBL" id="MBF6358399.1"/>
    </source>
</evidence>
<organism evidence="1 2">
    <name type="scientific">Nocardia higoensis</name>
    <dbReference type="NCBI Taxonomy" id="228599"/>
    <lineage>
        <taxon>Bacteria</taxon>
        <taxon>Bacillati</taxon>
        <taxon>Actinomycetota</taxon>
        <taxon>Actinomycetes</taxon>
        <taxon>Mycobacteriales</taxon>
        <taxon>Nocardiaceae</taxon>
        <taxon>Nocardia</taxon>
    </lineage>
</organism>
<dbReference type="EMBL" id="JADLQN010000015">
    <property type="protein sequence ID" value="MBF6358399.1"/>
    <property type="molecule type" value="Genomic_DNA"/>
</dbReference>
<keyword evidence="2" id="KW-1185">Reference proteome</keyword>
<accession>A0ABS0DIZ6</accession>
<proteinExistence type="predicted"/>